<dbReference type="EMBL" id="CAJNJQ010003156">
    <property type="protein sequence ID" value="CAE7192933.1"/>
    <property type="molecule type" value="Genomic_DNA"/>
</dbReference>
<organism evidence="1 2">
    <name type="scientific">Rhizoctonia solani</name>
    <dbReference type="NCBI Taxonomy" id="456999"/>
    <lineage>
        <taxon>Eukaryota</taxon>
        <taxon>Fungi</taxon>
        <taxon>Dikarya</taxon>
        <taxon>Basidiomycota</taxon>
        <taxon>Agaricomycotina</taxon>
        <taxon>Agaricomycetes</taxon>
        <taxon>Cantharellales</taxon>
        <taxon>Ceratobasidiaceae</taxon>
        <taxon>Rhizoctonia</taxon>
    </lineage>
</organism>
<protein>
    <submittedName>
        <fullName evidence="1">Uncharacterized protein</fullName>
    </submittedName>
</protein>
<dbReference type="AlphaFoldDB" id="A0A8H3I135"/>
<dbReference type="Proteomes" id="UP000663827">
    <property type="component" value="Unassembled WGS sequence"/>
</dbReference>
<evidence type="ECO:0000313" key="1">
    <source>
        <dbReference type="EMBL" id="CAE7192933.1"/>
    </source>
</evidence>
<name>A0A8H3I135_9AGAM</name>
<sequence>MASTLSPTLFYDLTLPKQGIERISYPATDLIYKLLHHIAADVSSFRRNCQVSYRLVEYARDLYDEINSRIREAESSGSWESYDAFDGAIRPLEEVLISLREVTEVEREEYLIDANPPEMAEQSIEAWISRSISDWHERR</sequence>
<accession>A0A8H3I135</accession>
<feature type="non-terminal residue" evidence="1">
    <location>
        <position position="1"/>
    </location>
</feature>
<proteinExistence type="predicted"/>
<reference evidence="1" key="1">
    <citation type="submission" date="2021-01" db="EMBL/GenBank/DDBJ databases">
        <authorList>
            <person name="Kaushik A."/>
        </authorList>
    </citation>
    <scope>NUCLEOTIDE SEQUENCE</scope>
    <source>
        <strain evidence="1">AG5</strain>
    </source>
</reference>
<evidence type="ECO:0000313" key="2">
    <source>
        <dbReference type="Proteomes" id="UP000663827"/>
    </source>
</evidence>
<gene>
    <name evidence="1" type="ORF">RDB_LOCUS129874</name>
</gene>
<comment type="caution">
    <text evidence="1">The sequence shown here is derived from an EMBL/GenBank/DDBJ whole genome shotgun (WGS) entry which is preliminary data.</text>
</comment>